<dbReference type="PANTHER" id="PTHR37326:SF2">
    <property type="entry name" value="SUCCINYLGLUTAMATE DESUCCINYLASE_ASPARTOACYLASE FAMILY PROTEIN"/>
    <property type="match status" value="1"/>
</dbReference>
<keyword evidence="7" id="KW-1185">Reference proteome</keyword>
<dbReference type="InterPro" id="IPR043795">
    <property type="entry name" value="N-alpha-Ac-DABA-like"/>
</dbReference>
<dbReference type="InterPro" id="IPR055438">
    <property type="entry name" value="AstE_AspA_cat"/>
</dbReference>
<protein>
    <submittedName>
        <fullName evidence="6">Putative deacylase</fullName>
    </submittedName>
</protein>
<name>U5DI50_9CHRO</name>
<dbReference type="Pfam" id="PF24827">
    <property type="entry name" value="AstE_AspA_cat"/>
    <property type="match status" value="1"/>
</dbReference>
<dbReference type="eggNOG" id="COG3608">
    <property type="taxonomic scope" value="Bacteria"/>
</dbReference>
<keyword evidence="2" id="KW-0479">Metal-binding</keyword>
<sequence length="346" mass="37029">MQEAIEIAGMAIAPGGRELLEIPVTRLPTQTSIALPVTVLHGCEPGPRLWLSAAIHGDEINGVEIVRQVLERVHPEQLRGTLIAAPIVNVFGFIEQSRYLPDRRDLNRSFPGSPDGSLAARLAHLFMREIVSRCTHGIDLHTASDHRTNLPQIRANLHDRETRRCALAFGAPVAIHATTRDGSLRQAAAKRGIPVLLFEGGEALRFDMTAIRVGVAGVLQVMTTLEMLPAAETSPALVPPEQPLSTSMPQEVFQTKWVRAARSGILRLGVRLGDRVEKRQVLGVIADAFGATAATVRAPIAGLAIGQTLNPLVNQGDAILHLAVLGADAPVALAIAPQGKHARNSS</sequence>
<reference evidence="6 7" key="1">
    <citation type="submission" date="2013-05" db="EMBL/GenBank/DDBJ databases">
        <title>Draft genome sequence of Rubidibacter lacunae KORDI 51-2.</title>
        <authorList>
            <person name="Choi D.H."/>
            <person name="Noh J.H."/>
            <person name="Kwon K.-K."/>
            <person name="Lee J.-H."/>
            <person name="Ryu J.-Y."/>
        </authorList>
    </citation>
    <scope>NUCLEOTIDE SEQUENCE [LARGE SCALE GENOMIC DNA]</scope>
    <source>
        <strain evidence="6 7">KORDI 51-2</strain>
    </source>
</reference>
<evidence type="ECO:0000256" key="3">
    <source>
        <dbReference type="ARBA" id="ARBA00022801"/>
    </source>
</evidence>
<keyword evidence="3" id="KW-0378">Hydrolase</keyword>
<dbReference type="CDD" id="cd06251">
    <property type="entry name" value="M14_ASTE_ASPA-like"/>
    <property type="match status" value="1"/>
</dbReference>
<evidence type="ECO:0000313" key="6">
    <source>
        <dbReference type="EMBL" id="ERN40279.1"/>
    </source>
</evidence>
<dbReference type="AlphaFoldDB" id="U5DI50"/>
<comment type="caution">
    <text evidence="6">The sequence shown here is derived from an EMBL/GenBank/DDBJ whole genome shotgun (WGS) entry which is preliminary data.</text>
</comment>
<dbReference type="STRING" id="582515.KR51_00032210"/>
<proteinExistence type="predicted"/>
<dbReference type="Gene3D" id="3.40.630.10">
    <property type="entry name" value="Zn peptidases"/>
    <property type="match status" value="1"/>
</dbReference>
<dbReference type="EMBL" id="ASSJ01000079">
    <property type="protein sequence ID" value="ERN40279.1"/>
    <property type="molecule type" value="Genomic_DNA"/>
</dbReference>
<dbReference type="PIRSF" id="PIRSF039012">
    <property type="entry name" value="ASP"/>
    <property type="match status" value="1"/>
</dbReference>
<feature type="domain" description="Succinylglutamate desuccinylase/Aspartoacylase catalytic" evidence="5">
    <location>
        <begin position="45"/>
        <end position="223"/>
    </location>
</feature>
<comment type="cofactor">
    <cofactor evidence="1">
        <name>Zn(2+)</name>
        <dbReference type="ChEBI" id="CHEBI:29105"/>
    </cofactor>
</comment>
<dbReference type="InParanoid" id="U5DI50"/>
<organism evidence="6 7">
    <name type="scientific">Rubidibacter lacunae KORDI 51-2</name>
    <dbReference type="NCBI Taxonomy" id="582515"/>
    <lineage>
        <taxon>Bacteria</taxon>
        <taxon>Bacillati</taxon>
        <taxon>Cyanobacteriota</taxon>
        <taxon>Cyanophyceae</taxon>
        <taxon>Oscillatoriophycideae</taxon>
        <taxon>Chroococcales</taxon>
        <taxon>Aphanothecaceae</taxon>
        <taxon>Rubidibacter</taxon>
    </lineage>
</organism>
<evidence type="ECO:0000259" key="5">
    <source>
        <dbReference type="Pfam" id="PF24827"/>
    </source>
</evidence>
<dbReference type="GO" id="GO:0016811">
    <property type="term" value="F:hydrolase activity, acting on carbon-nitrogen (but not peptide) bonds, in linear amides"/>
    <property type="evidence" value="ECO:0007669"/>
    <property type="project" value="InterPro"/>
</dbReference>
<dbReference type="Proteomes" id="UP000016960">
    <property type="component" value="Unassembled WGS sequence"/>
</dbReference>
<dbReference type="SUPFAM" id="SSF53187">
    <property type="entry name" value="Zn-dependent exopeptidases"/>
    <property type="match status" value="1"/>
</dbReference>
<gene>
    <name evidence="6" type="ORF">KR51_00032210</name>
</gene>
<evidence type="ECO:0000313" key="7">
    <source>
        <dbReference type="Proteomes" id="UP000016960"/>
    </source>
</evidence>
<evidence type="ECO:0000256" key="4">
    <source>
        <dbReference type="ARBA" id="ARBA00022833"/>
    </source>
</evidence>
<evidence type="ECO:0000256" key="1">
    <source>
        <dbReference type="ARBA" id="ARBA00001947"/>
    </source>
</evidence>
<dbReference type="GO" id="GO:0016788">
    <property type="term" value="F:hydrolase activity, acting on ester bonds"/>
    <property type="evidence" value="ECO:0007669"/>
    <property type="project" value="InterPro"/>
</dbReference>
<keyword evidence="4" id="KW-0862">Zinc</keyword>
<dbReference type="GO" id="GO:0046872">
    <property type="term" value="F:metal ion binding"/>
    <property type="evidence" value="ECO:0007669"/>
    <property type="project" value="UniProtKB-KW"/>
</dbReference>
<evidence type="ECO:0000256" key="2">
    <source>
        <dbReference type="ARBA" id="ARBA00022723"/>
    </source>
</evidence>
<dbReference type="PATRIC" id="fig|582515.4.peg.3617"/>
<dbReference type="PANTHER" id="PTHR37326">
    <property type="entry name" value="BLL3975 PROTEIN"/>
    <property type="match status" value="1"/>
</dbReference>
<accession>U5DI50</accession>
<dbReference type="InterPro" id="IPR053138">
    <property type="entry name" value="N-alpha-Ac-DABA_deacetylase"/>
</dbReference>